<dbReference type="Proteomes" id="UP000287651">
    <property type="component" value="Unassembled WGS sequence"/>
</dbReference>
<accession>A0A426Z7Y9</accession>
<evidence type="ECO:0000313" key="2">
    <source>
        <dbReference type="EMBL" id="RRT60120.1"/>
    </source>
</evidence>
<feature type="compositionally biased region" description="Low complexity" evidence="1">
    <location>
        <begin position="1"/>
        <end position="10"/>
    </location>
</feature>
<reference evidence="2 3" key="1">
    <citation type="journal article" date="2014" name="Agronomy (Basel)">
        <title>A Draft Genome Sequence for Ensete ventricosum, the Drought-Tolerant Tree Against Hunger.</title>
        <authorList>
            <person name="Harrison J."/>
            <person name="Moore K.A."/>
            <person name="Paszkiewicz K."/>
            <person name="Jones T."/>
            <person name="Grant M."/>
            <person name="Ambacheew D."/>
            <person name="Muzemil S."/>
            <person name="Studholme D.J."/>
        </authorList>
    </citation>
    <scope>NUCLEOTIDE SEQUENCE [LARGE SCALE GENOMIC DNA]</scope>
</reference>
<proteinExistence type="predicted"/>
<feature type="region of interest" description="Disordered" evidence="1">
    <location>
        <begin position="1"/>
        <end position="108"/>
    </location>
</feature>
<organism evidence="2 3">
    <name type="scientific">Ensete ventricosum</name>
    <name type="common">Abyssinian banana</name>
    <name type="synonym">Musa ensete</name>
    <dbReference type="NCBI Taxonomy" id="4639"/>
    <lineage>
        <taxon>Eukaryota</taxon>
        <taxon>Viridiplantae</taxon>
        <taxon>Streptophyta</taxon>
        <taxon>Embryophyta</taxon>
        <taxon>Tracheophyta</taxon>
        <taxon>Spermatophyta</taxon>
        <taxon>Magnoliopsida</taxon>
        <taxon>Liliopsida</taxon>
        <taxon>Zingiberales</taxon>
        <taxon>Musaceae</taxon>
        <taxon>Ensete</taxon>
    </lineage>
</organism>
<feature type="compositionally biased region" description="Polar residues" evidence="1">
    <location>
        <begin position="91"/>
        <end position="101"/>
    </location>
</feature>
<evidence type="ECO:0000313" key="3">
    <source>
        <dbReference type="Proteomes" id="UP000287651"/>
    </source>
</evidence>
<evidence type="ECO:0000256" key="1">
    <source>
        <dbReference type="SAM" id="MobiDB-lite"/>
    </source>
</evidence>
<name>A0A426Z7Y9_ENSVE</name>
<protein>
    <submittedName>
        <fullName evidence="2">Uncharacterized protein</fullName>
    </submittedName>
</protein>
<dbReference type="AlphaFoldDB" id="A0A426Z7Y9"/>
<gene>
    <name evidence="2" type="ORF">B296_00017256</name>
</gene>
<comment type="caution">
    <text evidence="2">The sequence shown here is derived from an EMBL/GenBank/DDBJ whole genome shotgun (WGS) entry which is preliminary data.</text>
</comment>
<dbReference type="EMBL" id="AMZH03007921">
    <property type="protein sequence ID" value="RRT60120.1"/>
    <property type="molecule type" value="Genomic_DNA"/>
</dbReference>
<sequence length="108" mass="11690">MTGVLEVAGPPHVPHPEPGVAHPKGRRLAGPVPRLGIATPRTPDQDHQYDVFESPPLLTSPHRRPQSTDWTAMMDASTRGRLPFDPDQDDVSATSSASTPTMCCLDQE</sequence>